<gene>
    <name evidence="9" type="ORF">SAMN02745150_00271</name>
</gene>
<feature type="transmembrane region" description="Helical" evidence="8">
    <location>
        <begin position="313"/>
        <end position="332"/>
    </location>
</feature>
<dbReference type="Pfam" id="PF02386">
    <property type="entry name" value="TrkH"/>
    <property type="match status" value="1"/>
</dbReference>
<evidence type="ECO:0000256" key="4">
    <source>
        <dbReference type="ARBA" id="ARBA00022692"/>
    </source>
</evidence>
<feature type="transmembrane region" description="Helical" evidence="8">
    <location>
        <begin position="164"/>
        <end position="185"/>
    </location>
</feature>
<reference evidence="10" key="1">
    <citation type="submission" date="2016-10" db="EMBL/GenBank/DDBJ databases">
        <authorList>
            <person name="Varghese N."/>
            <person name="Submissions S."/>
        </authorList>
    </citation>
    <scope>NUCLEOTIDE SEQUENCE [LARGE SCALE GENOMIC DNA]</scope>
    <source>
        <strain evidence="10">ATCC 43811</strain>
    </source>
</reference>
<feature type="transmembrane region" description="Helical" evidence="8">
    <location>
        <begin position="352"/>
        <end position="371"/>
    </location>
</feature>
<proteinExistence type="predicted"/>
<dbReference type="PANTHER" id="PTHR32024">
    <property type="entry name" value="TRK SYSTEM POTASSIUM UPTAKE PROTEIN TRKG-RELATED"/>
    <property type="match status" value="1"/>
</dbReference>
<feature type="transmembrane region" description="Helical" evidence="8">
    <location>
        <begin position="281"/>
        <end position="301"/>
    </location>
</feature>
<protein>
    <submittedName>
        <fullName evidence="9">Trk system potassium uptake protein TrkH</fullName>
    </submittedName>
</protein>
<feature type="transmembrane region" description="Helical" evidence="8">
    <location>
        <begin position="527"/>
        <end position="548"/>
    </location>
</feature>
<feature type="transmembrane region" description="Helical" evidence="8">
    <location>
        <begin position="136"/>
        <end position="158"/>
    </location>
</feature>
<feature type="transmembrane region" description="Helical" evidence="8">
    <location>
        <begin position="73"/>
        <end position="92"/>
    </location>
</feature>
<evidence type="ECO:0000256" key="2">
    <source>
        <dbReference type="ARBA" id="ARBA00022448"/>
    </source>
</evidence>
<evidence type="ECO:0000256" key="7">
    <source>
        <dbReference type="ARBA" id="ARBA00023136"/>
    </source>
</evidence>
<dbReference type="GO" id="GO:0008324">
    <property type="term" value="F:monoatomic cation transmembrane transporter activity"/>
    <property type="evidence" value="ECO:0007669"/>
    <property type="project" value="InterPro"/>
</dbReference>
<dbReference type="OrthoDB" id="9810952at2"/>
<dbReference type="AlphaFoldDB" id="A0A1I1D3N9"/>
<dbReference type="RefSeq" id="WP_092317550.1">
    <property type="nucleotide sequence ID" value="NZ_FOKY01000001.1"/>
</dbReference>
<evidence type="ECO:0000256" key="5">
    <source>
        <dbReference type="ARBA" id="ARBA00022989"/>
    </source>
</evidence>
<feature type="transmembrane region" description="Helical" evidence="8">
    <location>
        <begin position="7"/>
        <end position="28"/>
    </location>
</feature>
<dbReference type="PANTHER" id="PTHR32024:SF1">
    <property type="entry name" value="KTR SYSTEM POTASSIUM UPTAKE PROTEIN B"/>
    <property type="match status" value="1"/>
</dbReference>
<keyword evidence="4 8" id="KW-0812">Transmembrane</keyword>
<name>A0A1I1D3N9_BREAD</name>
<keyword evidence="2" id="KW-0813">Transport</keyword>
<evidence type="ECO:0000256" key="8">
    <source>
        <dbReference type="SAM" id="Phobius"/>
    </source>
</evidence>
<evidence type="ECO:0000256" key="1">
    <source>
        <dbReference type="ARBA" id="ARBA00004651"/>
    </source>
</evidence>
<feature type="transmembrane region" description="Helical" evidence="8">
    <location>
        <begin position="197"/>
        <end position="221"/>
    </location>
</feature>
<evidence type="ECO:0000313" key="9">
    <source>
        <dbReference type="EMBL" id="SFB69407.1"/>
    </source>
</evidence>
<dbReference type="GO" id="GO:0005886">
    <property type="term" value="C:plasma membrane"/>
    <property type="evidence" value="ECO:0007669"/>
    <property type="project" value="UniProtKB-SubCell"/>
</dbReference>
<dbReference type="GO" id="GO:0030001">
    <property type="term" value="P:metal ion transport"/>
    <property type="evidence" value="ECO:0007669"/>
    <property type="project" value="UniProtKB-ARBA"/>
</dbReference>
<accession>A0A1I1D3N9</accession>
<feature type="transmembrane region" description="Helical" evidence="8">
    <location>
        <begin position="40"/>
        <end position="61"/>
    </location>
</feature>
<dbReference type="EMBL" id="FOKY01000001">
    <property type="protein sequence ID" value="SFB69407.1"/>
    <property type="molecule type" value="Genomic_DNA"/>
</dbReference>
<keyword evidence="7 8" id="KW-0472">Membrane</keyword>
<dbReference type="Proteomes" id="UP000240042">
    <property type="component" value="Unassembled WGS sequence"/>
</dbReference>
<evidence type="ECO:0000256" key="3">
    <source>
        <dbReference type="ARBA" id="ARBA00022475"/>
    </source>
</evidence>
<evidence type="ECO:0000256" key="6">
    <source>
        <dbReference type="ARBA" id="ARBA00023065"/>
    </source>
</evidence>
<keyword evidence="10" id="KW-1185">Reference proteome</keyword>
<dbReference type="STRING" id="34097.SAMN02745150_00271"/>
<organism evidence="9 10">
    <name type="scientific">Brevinema andersonii</name>
    <dbReference type="NCBI Taxonomy" id="34097"/>
    <lineage>
        <taxon>Bacteria</taxon>
        <taxon>Pseudomonadati</taxon>
        <taxon>Spirochaetota</taxon>
        <taxon>Spirochaetia</taxon>
        <taxon>Brevinematales</taxon>
        <taxon>Brevinemataceae</taxon>
        <taxon>Brevinema</taxon>
    </lineage>
</organism>
<feature type="transmembrane region" description="Helical" evidence="8">
    <location>
        <begin position="98"/>
        <end position="115"/>
    </location>
</feature>
<sequence>MIYLQKFFTVLALVRIIILSITSFFLIQGILEIPVVHLPFWLNLSLLMCVLHIGVSFIRFTIYKNSTFAYPSLFLLFWVLFIKSANFEIFLIDNTFRTQTLFSAVTLAIIAIYLYQNLRRSFRAIAKFKLDSRLTIILSFLLVIMLGTGLLVLPISSAVPGSNISLIDAFFTACSAVCVTGLIVIDTAIQFSRFGQIVILVLIQIGSLGLVTITSVFVNLIGQNLSVRSQLSAKDAFGAQEGDYSLVQFLQFVLGFTLAVELIIAIILFGRFITQMSFTDAVFFSVFHAISAFCNAGFSLFSDSFVQYRNDVWVNFALMSAIVIGGMGFAVWQDIKRYFEQKTVKLRLQSLIALRVSLVLIVIGTVLFWILENNNILFGMSLKEKFLSSLFASVNLRTAGFNSVDISESNQASRFMSVLLMYIGASPGSTGGGIKTTTFMIILATISQTVTHNNDIIIYGRRVAGSIVFQAWTLIFNSMIWITGTTLLICAIEPFSLSDALYETVSAYATVGVSTGITPFLGTFSKILIAITMILGRVGPTTVMLALIGRTAKKSLIRTPIEDLPIG</sequence>
<keyword evidence="6" id="KW-0406">Ion transport</keyword>
<feature type="transmembrane region" description="Helical" evidence="8">
    <location>
        <begin position="469"/>
        <end position="489"/>
    </location>
</feature>
<dbReference type="InterPro" id="IPR003445">
    <property type="entry name" value="Cat_transpt"/>
</dbReference>
<keyword evidence="3" id="KW-1003">Cell membrane</keyword>
<feature type="transmembrane region" description="Helical" evidence="8">
    <location>
        <begin position="249"/>
        <end position="269"/>
    </location>
</feature>
<evidence type="ECO:0000313" key="10">
    <source>
        <dbReference type="Proteomes" id="UP000240042"/>
    </source>
</evidence>
<keyword evidence="5 8" id="KW-1133">Transmembrane helix</keyword>
<comment type="subcellular location">
    <subcellularLocation>
        <location evidence="1">Cell membrane</location>
        <topology evidence="1">Multi-pass membrane protein</topology>
    </subcellularLocation>
</comment>